<dbReference type="PROSITE" id="PS51257">
    <property type="entry name" value="PROKAR_LIPOPROTEIN"/>
    <property type="match status" value="1"/>
</dbReference>
<organism evidence="2">
    <name type="scientific">marine metagenome</name>
    <dbReference type="NCBI Taxonomy" id="408172"/>
    <lineage>
        <taxon>unclassified sequences</taxon>
        <taxon>metagenomes</taxon>
        <taxon>ecological metagenomes</taxon>
    </lineage>
</organism>
<feature type="compositionally biased region" description="Basic and acidic residues" evidence="1">
    <location>
        <begin position="368"/>
        <end position="378"/>
    </location>
</feature>
<gene>
    <name evidence="2" type="ORF">METZ01_LOCUS103835</name>
</gene>
<evidence type="ECO:0000256" key="1">
    <source>
        <dbReference type="SAM" id="MobiDB-lite"/>
    </source>
</evidence>
<dbReference type="EMBL" id="UINC01011572">
    <property type="protein sequence ID" value="SVA50981.1"/>
    <property type="molecule type" value="Genomic_DNA"/>
</dbReference>
<accession>A0A381WF94</accession>
<evidence type="ECO:0008006" key="3">
    <source>
        <dbReference type="Google" id="ProtNLM"/>
    </source>
</evidence>
<reference evidence="2" key="1">
    <citation type="submission" date="2018-05" db="EMBL/GenBank/DDBJ databases">
        <authorList>
            <person name="Lanie J.A."/>
            <person name="Ng W.-L."/>
            <person name="Kazmierczak K.M."/>
            <person name="Andrzejewski T.M."/>
            <person name="Davidsen T.M."/>
            <person name="Wayne K.J."/>
            <person name="Tettelin H."/>
            <person name="Glass J.I."/>
            <person name="Rusch D."/>
            <person name="Podicherti R."/>
            <person name="Tsui H.-C.T."/>
            <person name="Winkler M.E."/>
        </authorList>
    </citation>
    <scope>NUCLEOTIDE SEQUENCE</scope>
</reference>
<sequence>MKNQLIGIFLLATVVSTACSYRGAELGEDNAVSVDTPELSGDEAADLAAFIDSISFARVPDLDLEMALTLVAMPLSCLDRPHAAPRDRSTYLDETVAARRPGYESDRSFYGCWDWHSAVNSTWAMVKIHKEYPSLPVSGLVREKLNDHLSARALEGELEYFQTAGGFERPYGYAWLLKLYAELRTWNDPDAPEWADNLEPLAALFSERMVAYLADLERPSRSGAHSNTSFALSMMLDYARVVNDNALEEAIYESSQRLFLDDYGCPTAYEPWGSDFLSPCLEEAALMAEILEPAEFLVWFEDFMPQVNAREFLPLTMPVDTAEAPSDGDPEASEHSGEQAADTQVSEPATEGFSGDEDEPGKTTTSDEEQRRIDEETRALGGKSHLIGLAFIRGDAMNRIAAVLPPGDLRIEAYQKLAALHGAMGFEAMFDADYAGSHWIGTFALKYLLTEVPE</sequence>
<dbReference type="InterPro" id="IPR021365">
    <property type="entry name" value="DUF2891"/>
</dbReference>
<dbReference type="Pfam" id="PF11199">
    <property type="entry name" value="DUF2891"/>
    <property type="match status" value="2"/>
</dbReference>
<evidence type="ECO:0000313" key="2">
    <source>
        <dbReference type="EMBL" id="SVA50981.1"/>
    </source>
</evidence>
<feature type="region of interest" description="Disordered" evidence="1">
    <location>
        <begin position="319"/>
        <end position="378"/>
    </location>
</feature>
<protein>
    <recommendedName>
        <fullName evidence="3">DUF2891 domain-containing protein</fullName>
    </recommendedName>
</protein>
<dbReference type="AlphaFoldDB" id="A0A381WF94"/>
<name>A0A381WF94_9ZZZZ</name>
<proteinExistence type="predicted"/>